<keyword evidence="2" id="KW-1185">Reference proteome</keyword>
<dbReference type="AlphaFoldDB" id="A0AAV6YQF2"/>
<feature type="non-terminal residue" evidence="1">
    <location>
        <position position="1"/>
    </location>
</feature>
<dbReference type="EMBL" id="WNYA01013866">
    <property type="protein sequence ID" value="KAG8539614.1"/>
    <property type="molecule type" value="Genomic_DNA"/>
</dbReference>
<name>A0AAV6YQF2_ENGPU</name>
<protein>
    <submittedName>
        <fullName evidence="1">Uncharacterized protein</fullName>
    </submittedName>
</protein>
<sequence length="97" mass="10341">RDDVTGRGGRYKSRSLIDIRSLCGFSFNPEPSAGGCADSGRLSAWRSSGASAGVICPSMDLCRADDVTQTSRLRGEHLIEVSVFSPPASHLEQQNVS</sequence>
<comment type="caution">
    <text evidence="1">The sequence shown here is derived from an EMBL/GenBank/DDBJ whole genome shotgun (WGS) entry which is preliminary data.</text>
</comment>
<dbReference type="EMBL" id="WNYA01013866">
    <property type="protein sequence ID" value="KAG8539613.1"/>
    <property type="molecule type" value="Genomic_DNA"/>
</dbReference>
<gene>
    <name evidence="1" type="ORF">GDO81_020638</name>
</gene>
<reference evidence="1" key="1">
    <citation type="thesis" date="2020" institute="ProQuest LLC" country="789 East Eisenhower Parkway, Ann Arbor, MI, USA">
        <title>Comparative Genomics and Chromosome Evolution.</title>
        <authorList>
            <person name="Mudd A.B."/>
        </authorList>
    </citation>
    <scope>NUCLEOTIDE SEQUENCE</scope>
    <source>
        <strain evidence="1">237g6f4</strain>
        <tissue evidence="1">Blood</tissue>
    </source>
</reference>
<proteinExistence type="predicted"/>
<dbReference type="Proteomes" id="UP000824782">
    <property type="component" value="Unassembled WGS sequence"/>
</dbReference>
<organism evidence="1 2">
    <name type="scientific">Engystomops pustulosus</name>
    <name type="common">Tungara frog</name>
    <name type="synonym">Physalaemus pustulosus</name>
    <dbReference type="NCBI Taxonomy" id="76066"/>
    <lineage>
        <taxon>Eukaryota</taxon>
        <taxon>Metazoa</taxon>
        <taxon>Chordata</taxon>
        <taxon>Craniata</taxon>
        <taxon>Vertebrata</taxon>
        <taxon>Euteleostomi</taxon>
        <taxon>Amphibia</taxon>
        <taxon>Batrachia</taxon>
        <taxon>Anura</taxon>
        <taxon>Neobatrachia</taxon>
        <taxon>Hyloidea</taxon>
        <taxon>Leptodactylidae</taxon>
        <taxon>Leiuperinae</taxon>
        <taxon>Engystomops</taxon>
    </lineage>
</organism>
<accession>A0AAV6YQF2</accession>
<evidence type="ECO:0000313" key="1">
    <source>
        <dbReference type="EMBL" id="KAG8539614.1"/>
    </source>
</evidence>
<evidence type="ECO:0000313" key="2">
    <source>
        <dbReference type="Proteomes" id="UP000824782"/>
    </source>
</evidence>